<proteinExistence type="predicted"/>
<name>F0ZXW9_DICPU</name>
<evidence type="ECO:0000313" key="2">
    <source>
        <dbReference type="Proteomes" id="UP000001064"/>
    </source>
</evidence>
<dbReference type="GeneID" id="10506016"/>
<dbReference type="InParanoid" id="F0ZXW9"/>
<evidence type="ECO:0000313" key="1">
    <source>
        <dbReference type="EMBL" id="EGC31208.1"/>
    </source>
</evidence>
<keyword evidence="2" id="KW-1185">Reference proteome</keyword>
<accession>F0ZXW9</accession>
<organism evidence="1 2">
    <name type="scientific">Dictyostelium purpureum</name>
    <name type="common">Slime mold</name>
    <dbReference type="NCBI Taxonomy" id="5786"/>
    <lineage>
        <taxon>Eukaryota</taxon>
        <taxon>Amoebozoa</taxon>
        <taxon>Evosea</taxon>
        <taxon>Eumycetozoa</taxon>
        <taxon>Dictyostelia</taxon>
        <taxon>Dictyosteliales</taxon>
        <taxon>Dictyosteliaceae</taxon>
        <taxon>Dictyostelium</taxon>
    </lineage>
</organism>
<protein>
    <submittedName>
        <fullName evidence="1">Uncharacterized protein</fullName>
    </submittedName>
</protein>
<dbReference type="AlphaFoldDB" id="F0ZXW9"/>
<dbReference type="KEGG" id="dpp:DICPUDRAFT_82880"/>
<dbReference type="VEuPathDB" id="AmoebaDB:DICPUDRAFT_82880"/>
<sequence length="414" mass="48814">MEKLFQDISNDLEAFDKNQKTSILEIIKKTFQYFQNTTDITVSNNNIVNKNNNTNTNTKIVKSTIVTKKDTTNKDGKKNRDYLKEKYKNFLYYRDSLLKNNPGLFCLVKWTTSEPAITPNESFAKENLKQWDHFDKSRKEEHELLFLKFAIFLKNSKKPNFNQSIESIGEIDVKPYENNKKIKIIQQDIIEHFNYQVKRLFENHFKKIDSLEFNPNDTIKKKFDNIINLFPKNSFLYTSLSHLDVNSNYMEYLTFRSYYEFYRTKINKNYKESTLSIESFKNITLPFYSNLNNNKIINNKIIENKNISPIHLQHLMLIDNHPPQPNKINLIKKNSRSILLINNENEGEVHKKPKSEQNQGFDIQINANELQNYFKSYKTQIKSSLSASQNGIVPPQINNFNSAETHLDKNPHPP</sequence>
<gene>
    <name evidence="1" type="ORF">DICPUDRAFT_82880</name>
</gene>
<dbReference type="Proteomes" id="UP000001064">
    <property type="component" value="Unassembled WGS sequence"/>
</dbReference>
<dbReference type="EMBL" id="GL871269">
    <property type="protein sequence ID" value="EGC31208.1"/>
    <property type="molecule type" value="Genomic_DNA"/>
</dbReference>
<reference evidence="2" key="1">
    <citation type="journal article" date="2011" name="Genome Biol.">
        <title>Comparative genomics of the social amoebae Dictyostelium discoideum and Dictyostelium purpureum.</title>
        <authorList>
            <consortium name="US DOE Joint Genome Institute (JGI-PGF)"/>
            <person name="Sucgang R."/>
            <person name="Kuo A."/>
            <person name="Tian X."/>
            <person name="Salerno W."/>
            <person name="Parikh A."/>
            <person name="Feasley C.L."/>
            <person name="Dalin E."/>
            <person name="Tu H."/>
            <person name="Huang E."/>
            <person name="Barry K."/>
            <person name="Lindquist E."/>
            <person name="Shapiro H."/>
            <person name="Bruce D."/>
            <person name="Schmutz J."/>
            <person name="Salamov A."/>
            <person name="Fey P."/>
            <person name="Gaudet P."/>
            <person name="Anjard C."/>
            <person name="Babu M.M."/>
            <person name="Basu S."/>
            <person name="Bushmanova Y."/>
            <person name="van der Wel H."/>
            <person name="Katoh-Kurasawa M."/>
            <person name="Dinh C."/>
            <person name="Coutinho P.M."/>
            <person name="Saito T."/>
            <person name="Elias M."/>
            <person name="Schaap P."/>
            <person name="Kay R.R."/>
            <person name="Henrissat B."/>
            <person name="Eichinger L."/>
            <person name="Rivero F."/>
            <person name="Putnam N.H."/>
            <person name="West C.M."/>
            <person name="Loomis W.F."/>
            <person name="Chisholm R.L."/>
            <person name="Shaulsky G."/>
            <person name="Strassmann J.E."/>
            <person name="Queller D.C."/>
            <person name="Kuspa A."/>
            <person name="Grigoriev I.V."/>
        </authorList>
    </citation>
    <scope>NUCLEOTIDE SEQUENCE [LARGE SCALE GENOMIC DNA]</scope>
    <source>
        <strain evidence="2">QSDP1</strain>
    </source>
</reference>
<dbReference type="RefSeq" id="XP_003292268.1">
    <property type="nucleotide sequence ID" value="XM_003292220.1"/>
</dbReference>